<feature type="transmembrane region" description="Helical" evidence="8">
    <location>
        <begin position="73"/>
        <end position="94"/>
    </location>
</feature>
<dbReference type="GO" id="GO:0033214">
    <property type="term" value="P:siderophore-iron import into cell"/>
    <property type="evidence" value="ECO:0007669"/>
    <property type="project" value="TreeGrafter"/>
</dbReference>
<evidence type="ECO:0000313" key="9">
    <source>
        <dbReference type="EMBL" id="MCC2190511.1"/>
    </source>
</evidence>
<dbReference type="Proteomes" id="UP001197875">
    <property type="component" value="Unassembled WGS sequence"/>
</dbReference>
<evidence type="ECO:0000256" key="7">
    <source>
        <dbReference type="ARBA" id="ARBA00023136"/>
    </source>
</evidence>
<comment type="caution">
    <text evidence="9">The sequence shown here is derived from an EMBL/GenBank/DDBJ whole genome shotgun (WGS) entry which is preliminary data.</text>
</comment>
<comment type="subcellular location">
    <subcellularLocation>
        <location evidence="1">Cell membrane</location>
        <topology evidence="1">Multi-pass membrane protein</topology>
    </subcellularLocation>
</comment>
<dbReference type="PANTHER" id="PTHR30472:SF25">
    <property type="entry name" value="ABC TRANSPORTER PERMEASE PROTEIN MJ0876-RELATED"/>
    <property type="match status" value="1"/>
</dbReference>
<comment type="similarity">
    <text evidence="2">Belongs to the binding-protein-dependent transport system permease family. FecCD subfamily.</text>
</comment>
<dbReference type="InterPro" id="IPR000522">
    <property type="entry name" value="ABC_transptr_permease_BtuC"/>
</dbReference>
<dbReference type="EMBL" id="JAJEPR010000021">
    <property type="protein sequence ID" value="MCC2190511.1"/>
    <property type="molecule type" value="Genomic_DNA"/>
</dbReference>
<feature type="transmembrane region" description="Helical" evidence="8">
    <location>
        <begin position="322"/>
        <end position="340"/>
    </location>
</feature>
<dbReference type="Pfam" id="PF01032">
    <property type="entry name" value="FecCD"/>
    <property type="match status" value="1"/>
</dbReference>
<feature type="transmembrane region" description="Helical" evidence="8">
    <location>
        <begin position="106"/>
        <end position="126"/>
    </location>
</feature>
<accession>A0AAE3J768</accession>
<keyword evidence="5 8" id="KW-0812">Transmembrane</keyword>
<name>A0AAE3J768_9FIRM</name>
<evidence type="ECO:0000313" key="10">
    <source>
        <dbReference type="Proteomes" id="UP001197875"/>
    </source>
</evidence>
<evidence type="ECO:0000256" key="2">
    <source>
        <dbReference type="ARBA" id="ARBA00007935"/>
    </source>
</evidence>
<dbReference type="InterPro" id="IPR037294">
    <property type="entry name" value="ABC_BtuC-like"/>
</dbReference>
<evidence type="ECO:0000256" key="8">
    <source>
        <dbReference type="SAM" id="Phobius"/>
    </source>
</evidence>
<feature type="transmembrane region" description="Helical" evidence="8">
    <location>
        <begin position="6"/>
        <end position="27"/>
    </location>
</feature>
<dbReference type="GO" id="GO:0005886">
    <property type="term" value="C:plasma membrane"/>
    <property type="evidence" value="ECO:0007669"/>
    <property type="project" value="UniProtKB-SubCell"/>
</dbReference>
<evidence type="ECO:0000256" key="3">
    <source>
        <dbReference type="ARBA" id="ARBA00022448"/>
    </source>
</evidence>
<evidence type="ECO:0000256" key="1">
    <source>
        <dbReference type="ARBA" id="ARBA00004651"/>
    </source>
</evidence>
<gene>
    <name evidence="9" type="ORF">LKD71_11980</name>
</gene>
<dbReference type="FunFam" id="1.10.3470.10:FF:000001">
    <property type="entry name" value="Vitamin B12 ABC transporter permease BtuC"/>
    <property type="match status" value="1"/>
</dbReference>
<protein>
    <submittedName>
        <fullName evidence="9">Iron ABC transporter permease</fullName>
    </submittedName>
</protein>
<feature type="transmembrane region" description="Helical" evidence="8">
    <location>
        <begin position="252"/>
        <end position="281"/>
    </location>
</feature>
<dbReference type="CDD" id="cd06550">
    <property type="entry name" value="TM_ABC_iron-siderophores_like"/>
    <property type="match status" value="1"/>
</dbReference>
<dbReference type="PANTHER" id="PTHR30472">
    <property type="entry name" value="FERRIC ENTEROBACTIN TRANSPORT SYSTEM PERMEASE PROTEIN"/>
    <property type="match status" value="1"/>
</dbReference>
<evidence type="ECO:0000256" key="5">
    <source>
        <dbReference type="ARBA" id="ARBA00022692"/>
    </source>
</evidence>
<keyword evidence="6 8" id="KW-1133">Transmembrane helix</keyword>
<organism evidence="9 10">
    <name type="scientific">Fusicatenibacter faecihominis</name>
    <dbReference type="NCBI Taxonomy" id="2881276"/>
    <lineage>
        <taxon>Bacteria</taxon>
        <taxon>Bacillati</taxon>
        <taxon>Bacillota</taxon>
        <taxon>Clostridia</taxon>
        <taxon>Lachnospirales</taxon>
        <taxon>Lachnospiraceae</taxon>
        <taxon>Fusicatenibacter</taxon>
    </lineage>
</organism>
<keyword evidence="4" id="KW-1003">Cell membrane</keyword>
<proteinExistence type="inferred from homology"/>
<sequence>MGLSTVGFTTVLIVLLALLVFSVLASITFGNADLSVKEVYSVVAYELFHIRKFSDFAEGAVHDVVWIIRFPRVILALCVGMGLAVCGVVMQAVVKNPLADPYVLGISSGASLGATIGVLFGFGALFGANSVGVMAFLGAMGTSFLVLFIANIGGRSNAGKLILAGMAVSSVCSAIGNFAIYIVNNKNATSEIMFWTMGSLAGAKWQRVGVLLPVVFIGTLIFWSQFRNLNLMLLGDEASITLGTDLHRARNLYMILSSLMVGFAVYAAGTIGFVGLIVPHAVRMIFGTDHRRLVPLCALVGAIFLIWADVGCRVILKNSEMPIGILVSIIGAPCFIYLMVRRSYGFGGGRG</sequence>
<keyword evidence="10" id="KW-1185">Reference proteome</keyword>
<dbReference type="Gene3D" id="1.10.3470.10">
    <property type="entry name" value="ABC transporter involved in vitamin B12 uptake, BtuC"/>
    <property type="match status" value="1"/>
</dbReference>
<reference evidence="9 10" key="1">
    <citation type="submission" date="2021-10" db="EMBL/GenBank/DDBJ databases">
        <title>Anaerobic single-cell dispensing facilitates the cultivation of human gut bacteria.</title>
        <authorList>
            <person name="Afrizal A."/>
        </authorList>
    </citation>
    <scope>NUCLEOTIDE SEQUENCE [LARGE SCALE GENOMIC DNA]</scope>
    <source>
        <strain evidence="9 10">CLA-AA-H277</strain>
    </source>
</reference>
<feature type="transmembrane region" description="Helical" evidence="8">
    <location>
        <begin position="293"/>
        <end position="316"/>
    </location>
</feature>
<dbReference type="SUPFAM" id="SSF81345">
    <property type="entry name" value="ABC transporter involved in vitamin B12 uptake, BtuC"/>
    <property type="match status" value="1"/>
</dbReference>
<feature type="transmembrane region" description="Helical" evidence="8">
    <location>
        <begin position="205"/>
        <end position="226"/>
    </location>
</feature>
<keyword evidence="7 8" id="KW-0472">Membrane</keyword>
<dbReference type="AlphaFoldDB" id="A0AAE3J768"/>
<dbReference type="GO" id="GO:0022857">
    <property type="term" value="F:transmembrane transporter activity"/>
    <property type="evidence" value="ECO:0007669"/>
    <property type="project" value="InterPro"/>
</dbReference>
<evidence type="ECO:0000256" key="6">
    <source>
        <dbReference type="ARBA" id="ARBA00022989"/>
    </source>
</evidence>
<feature type="transmembrane region" description="Helical" evidence="8">
    <location>
        <begin position="162"/>
        <end position="184"/>
    </location>
</feature>
<keyword evidence="3" id="KW-0813">Transport</keyword>
<feature type="transmembrane region" description="Helical" evidence="8">
    <location>
        <begin position="133"/>
        <end position="150"/>
    </location>
</feature>
<evidence type="ECO:0000256" key="4">
    <source>
        <dbReference type="ARBA" id="ARBA00022475"/>
    </source>
</evidence>